<evidence type="ECO:0000313" key="4">
    <source>
        <dbReference type="Proteomes" id="UP001307849"/>
    </source>
</evidence>
<evidence type="ECO:0000313" key="3">
    <source>
        <dbReference type="EMBL" id="KAK6512889.1"/>
    </source>
</evidence>
<evidence type="ECO:0000256" key="2">
    <source>
        <dbReference type="SAM" id="Phobius"/>
    </source>
</evidence>
<accession>A0AAN8PE20</accession>
<name>A0AAN8PE20_9PEZI</name>
<dbReference type="AlphaFoldDB" id="A0AAN8PE20"/>
<reference evidence="3 4" key="1">
    <citation type="submission" date="2019-10" db="EMBL/GenBank/DDBJ databases">
        <authorList>
            <person name="Palmer J.M."/>
        </authorList>
    </citation>
    <scope>NUCLEOTIDE SEQUENCE [LARGE SCALE GENOMIC DNA]</scope>
    <source>
        <strain evidence="3 4">TWF506</strain>
    </source>
</reference>
<sequence>MSSLRVTSDRWVQEQVKLTLMGVQMMEKRQTPGLREPGAIEEETSRKPWRTRLSQAAAWARLRMTDDGVEDQTADEGWEDVESQAESGGGKVPVAQKMTIMSILSLLFEAIFRGLMVMVVVIAKRKLLIGTAIAE</sequence>
<dbReference type="Proteomes" id="UP001307849">
    <property type="component" value="Unassembled WGS sequence"/>
</dbReference>
<organism evidence="3 4">
    <name type="scientific">Arthrobotrys conoides</name>
    <dbReference type="NCBI Taxonomy" id="74498"/>
    <lineage>
        <taxon>Eukaryota</taxon>
        <taxon>Fungi</taxon>
        <taxon>Dikarya</taxon>
        <taxon>Ascomycota</taxon>
        <taxon>Pezizomycotina</taxon>
        <taxon>Orbiliomycetes</taxon>
        <taxon>Orbiliales</taxon>
        <taxon>Orbiliaceae</taxon>
        <taxon>Arthrobotrys</taxon>
    </lineage>
</organism>
<proteinExistence type="predicted"/>
<feature type="compositionally biased region" description="Acidic residues" evidence="1">
    <location>
        <begin position="70"/>
        <end position="83"/>
    </location>
</feature>
<feature type="transmembrane region" description="Helical" evidence="2">
    <location>
        <begin position="100"/>
        <end position="123"/>
    </location>
</feature>
<keyword evidence="2" id="KW-1133">Transmembrane helix</keyword>
<comment type="caution">
    <text evidence="3">The sequence shown here is derived from an EMBL/GenBank/DDBJ whole genome shotgun (WGS) entry which is preliminary data.</text>
</comment>
<evidence type="ECO:0000256" key="1">
    <source>
        <dbReference type="SAM" id="MobiDB-lite"/>
    </source>
</evidence>
<feature type="region of interest" description="Disordered" evidence="1">
    <location>
        <begin position="70"/>
        <end position="89"/>
    </location>
</feature>
<keyword evidence="2" id="KW-0472">Membrane</keyword>
<keyword evidence="4" id="KW-1185">Reference proteome</keyword>
<gene>
    <name evidence="3" type="ORF">TWF506_009052</name>
</gene>
<protein>
    <submittedName>
        <fullName evidence="3">Uncharacterized protein</fullName>
    </submittedName>
</protein>
<keyword evidence="2" id="KW-0812">Transmembrane</keyword>
<dbReference type="EMBL" id="JAVHJM010000006">
    <property type="protein sequence ID" value="KAK6512889.1"/>
    <property type="molecule type" value="Genomic_DNA"/>
</dbReference>